<name>A0ABW1D7P2_9ACTN</name>
<evidence type="ECO:0000256" key="1">
    <source>
        <dbReference type="SAM" id="SignalP"/>
    </source>
</evidence>
<accession>A0ABW1D7P2</accession>
<comment type="caution">
    <text evidence="2">The sequence shown here is derived from an EMBL/GenBank/DDBJ whole genome shotgun (WGS) entry which is preliminary data.</text>
</comment>
<evidence type="ECO:0008006" key="4">
    <source>
        <dbReference type="Google" id="ProtNLM"/>
    </source>
</evidence>
<gene>
    <name evidence="2" type="ORF">ACFPZ3_53910</name>
</gene>
<proteinExistence type="predicted"/>
<dbReference type="RefSeq" id="WP_379522237.1">
    <property type="nucleotide sequence ID" value="NZ_JBHSPA010000085.1"/>
</dbReference>
<protein>
    <recommendedName>
        <fullName evidence="4">Secreted protein</fullName>
    </recommendedName>
</protein>
<organism evidence="2 3">
    <name type="scientific">Nonomuraea insulae</name>
    <dbReference type="NCBI Taxonomy" id="1616787"/>
    <lineage>
        <taxon>Bacteria</taxon>
        <taxon>Bacillati</taxon>
        <taxon>Actinomycetota</taxon>
        <taxon>Actinomycetes</taxon>
        <taxon>Streptosporangiales</taxon>
        <taxon>Streptosporangiaceae</taxon>
        <taxon>Nonomuraea</taxon>
    </lineage>
</organism>
<keyword evidence="3" id="KW-1185">Reference proteome</keyword>
<evidence type="ECO:0000313" key="3">
    <source>
        <dbReference type="Proteomes" id="UP001596058"/>
    </source>
</evidence>
<feature type="chain" id="PRO_5046832294" description="Secreted protein" evidence="1">
    <location>
        <begin position="28"/>
        <end position="95"/>
    </location>
</feature>
<dbReference type="Proteomes" id="UP001596058">
    <property type="component" value="Unassembled WGS sequence"/>
</dbReference>
<feature type="signal peptide" evidence="1">
    <location>
        <begin position="1"/>
        <end position="27"/>
    </location>
</feature>
<sequence length="95" mass="9773">MLRTTTALVTLTAAAALAVSLASPVSAASGTLYINRAEYVDPSGCYTANSADPFVYNLTDDVAVAYLLPNCQGMITGTVWPGDGKEIVGASVFIP</sequence>
<reference evidence="3" key="1">
    <citation type="journal article" date="2019" name="Int. J. Syst. Evol. Microbiol.">
        <title>The Global Catalogue of Microorganisms (GCM) 10K type strain sequencing project: providing services to taxonomists for standard genome sequencing and annotation.</title>
        <authorList>
            <consortium name="The Broad Institute Genomics Platform"/>
            <consortium name="The Broad Institute Genome Sequencing Center for Infectious Disease"/>
            <person name="Wu L."/>
            <person name="Ma J."/>
        </authorList>
    </citation>
    <scope>NUCLEOTIDE SEQUENCE [LARGE SCALE GENOMIC DNA]</scope>
    <source>
        <strain evidence="3">CCUG 53903</strain>
    </source>
</reference>
<dbReference type="EMBL" id="JBHSPA010000085">
    <property type="protein sequence ID" value="MFC5832803.1"/>
    <property type="molecule type" value="Genomic_DNA"/>
</dbReference>
<keyword evidence="1" id="KW-0732">Signal</keyword>
<evidence type="ECO:0000313" key="2">
    <source>
        <dbReference type="EMBL" id="MFC5832803.1"/>
    </source>
</evidence>